<dbReference type="InterPro" id="IPR004674">
    <property type="entry name" value="AhpD"/>
</dbReference>
<dbReference type="AlphaFoldDB" id="A0A553G3N2"/>
<keyword evidence="3 6" id="KW-0560">Oxidoreductase</keyword>
<accession>A0A553G3N2</accession>
<dbReference type="GO" id="GO:0032843">
    <property type="term" value="F:hydroperoxide reductase activity"/>
    <property type="evidence" value="ECO:0007669"/>
    <property type="project" value="InterPro"/>
</dbReference>
<dbReference type="NCBIfam" id="TIGR00777">
    <property type="entry name" value="ahpD"/>
    <property type="match status" value="1"/>
</dbReference>
<dbReference type="GO" id="GO:0051920">
    <property type="term" value="F:peroxiredoxin activity"/>
    <property type="evidence" value="ECO:0007669"/>
    <property type="project" value="InterPro"/>
</dbReference>
<dbReference type="GO" id="GO:0045454">
    <property type="term" value="P:cell redox homeostasis"/>
    <property type="evidence" value="ECO:0007669"/>
    <property type="project" value="TreeGrafter"/>
</dbReference>
<keyword evidence="2 6" id="KW-0049">Antioxidant</keyword>
<dbReference type="GO" id="GO:0006979">
    <property type="term" value="P:response to oxidative stress"/>
    <property type="evidence" value="ECO:0007669"/>
    <property type="project" value="InterPro"/>
</dbReference>
<keyword evidence="5 6" id="KW-0676">Redox-active center</keyword>
<keyword evidence="1 6" id="KW-0575">Peroxidase</keyword>
<proteinExistence type="inferred from homology"/>
<evidence type="ECO:0000256" key="2">
    <source>
        <dbReference type="ARBA" id="ARBA00022862"/>
    </source>
</evidence>
<evidence type="ECO:0000256" key="6">
    <source>
        <dbReference type="HAMAP-Rule" id="MF_01676"/>
    </source>
</evidence>
<evidence type="ECO:0000256" key="4">
    <source>
        <dbReference type="ARBA" id="ARBA00023157"/>
    </source>
</evidence>
<name>A0A553G3N2_9CORY</name>
<evidence type="ECO:0000256" key="1">
    <source>
        <dbReference type="ARBA" id="ARBA00022559"/>
    </source>
</evidence>
<gene>
    <name evidence="6" type="primary">ahpD</name>
    <name evidence="8" type="ORF">FNY97_01705</name>
</gene>
<keyword evidence="4 6" id="KW-1015">Disulfide bond</keyword>
<dbReference type="EC" id="1.11.1.28" evidence="6"/>
<dbReference type="RefSeq" id="WP_144012947.1">
    <property type="nucleotide sequence ID" value="NZ_VKDK01000002.1"/>
</dbReference>
<comment type="function">
    <text evidence="6">Antioxidant protein with alkyl hydroperoxidase activity. Required for the reduction of the AhpC active site cysteine residues and for the regeneration of the AhpC enzyme activity.</text>
</comment>
<evidence type="ECO:0000259" key="7">
    <source>
        <dbReference type="Pfam" id="PF02627"/>
    </source>
</evidence>
<dbReference type="SUPFAM" id="SSF69118">
    <property type="entry name" value="AhpD-like"/>
    <property type="match status" value="1"/>
</dbReference>
<comment type="catalytic activity">
    <reaction evidence="6">
        <text>N(6)-[(R)-dihydrolipoyl]-L-lysyl-[lipoyl-carrier protein] + a hydroperoxide = N(6)-[(R)-lipoyl]-L-lysyl-[lipoyl-carrier protein] + an alcohol + H2O</text>
        <dbReference type="Rhea" id="RHEA:62636"/>
        <dbReference type="Rhea" id="RHEA-COMP:10502"/>
        <dbReference type="Rhea" id="RHEA-COMP:16355"/>
        <dbReference type="ChEBI" id="CHEBI:15377"/>
        <dbReference type="ChEBI" id="CHEBI:30879"/>
        <dbReference type="ChEBI" id="CHEBI:35924"/>
        <dbReference type="ChEBI" id="CHEBI:83099"/>
        <dbReference type="ChEBI" id="CHEBI:83100"/>
        <dbReference type="EC" id="1.11.1.28"/>
    </reaction>
</comment>
<dbReference type="InterPro" id="IPR004675">
    <property type="entry name" value="AhpD_core"/>
</dbReference>
<evidence type="ECO:0000256" key="3">
    <source>
        <dbReference type="ARBA" id="ARBA00023002"/>
    </source>
</evidence>
<dbReference type="InterPro" id="IPR003779">
    <property type="entry name" value="CMD-like"/>
</dbReference>
<dbReference type="EMBL" id="VKDK01000002">
    <property type="protein sequence ID" value="TRX64062.1"/>
    <property type="molecule type" value="Genomic_DNA"/>
</dbReference>
<feature type="active site" description="Cysteine sulfenic acid (-SOH) intermediate" evidence="6">
    <location>
        <position position="133"/>
    </location>
</feature>
<dbReference type="Pfam" id="PF02627">
    <property type="entry name" value="CMD"/>
    <property type="match status" value="1"/>
</dbReference>
<organism evidence="8 9">
    <name type="scientific">Corynebacterium hiratae</name>
    <dbReference type="NCBI Taxonomy" id="3139423"/>
    <lineage>
        <taxon>Bacteria</taxon>
        <taxon>Bacillati</taxon>
        <taxon>Actinomycetota</taxon>
        <taxon>Actinomycetes</taxon>
        <taxon>Mycobacteriales</taxon>
        <taxon>Corynebacteriaceae</taxon>
        <taxon>Corynebacterium</taxon>
    </lineage>
</organism>
<comment type="caution">
    <text evidence="8">The sequence shown here is derived from an EMBL/GenBank/DDBJ whole genome shotgun (WGS) entry which is preliminary data.</text>
</comment>
<feature type="disulfide bond" description="Interchain (with AhpC); in linked form" evidence="6">
    <location>
        <position position="133"/>
    </location>
</feature>
<dbReference type="NCBIfam" id="TIGR00778">
    <property type="entry name" value="ahpD_dom"/>
    <property type="match status" value="1"/>
</dbReference>
<evidence type="ECO:0000313" key="9">
    <source>
        <dbReference type="Proteomes" id="UP000320443"/>
    </source>
</evidence>
<keyword evidence="9" id="KW-1185">Reference proteome</keyword>
<feature type="domain" description="Carboxymuconolactone decarboxylase-like" evidence="7">
    <location>
        <begin position="99"/>
        <end position="172"/>
    </location>
</feature>
<comment type="subunit">
    <text evidence="6">Homotrimer.</text>
</comment>
<feature type="active site" description="Proton donor" evidence="6">
    <location>
        <position position="130"/>
    </location>
</feature>
<protein>
    <recommendedName>
        <fullName evidence="6">Alkyl hydroperoxide reductase AhpD</fullName>
        <ecNumber evidence="6">1.11.1.28</ecNumber>
    </recommendedName>
    <alternativeName>
        <fullName evidence="6">Alkylhydroperoxidase AhpD</fullName>
    </alternativeName>
</protein>
<evidence type="ECO:0000313" key="8">
    <source>
        <dbReference type="EMBL" id="TRX64062.1"/>
    </source>
</evidence>
<dbReference type="Proteomes" id="UP000320443">
    <property type="component" value="Unassembled WGS sequence"/>
</dbReference>
<dbReference type="PANTHER" id="PTHR33930">
    <property type="entry name" value="ALKYL HYDROPEROXIDE REDUCTASE AHPD"/>
    <property type="match status" value="1"/>
</dbReference>
<feature type="disulfide bond" evidence="6">
    <location>
        <begin position="130"/>
        <end position="133"/>
    </location>
</feature>
<sequence length="177" mass="19041">MSIENLKSALPAYAKDQKLNIGSLTRSTELNEEQLWGSLVAAAAATRNDLVLSEILEEAREHLSEEAIDAALGSATVMAMNNVAYRAKSWLGDDFAQVKFGLRMNIIAKPGVDKATFELWSTVVSAINGCEHCLSAHANTLLEEGVTKEQIWEGIKVAGVIEAVAQALQAEAVRSAE</sequence>
<evidence type="ECO:0000256" key="5">
    <source>
        <dbReference type="ARBA" id="ARBA00023284"/>
    </source>
</evidence>
<dbReference type="HAMAP" id="MF_01676">
    <property type="entry name" value="AhpD"/>
    <property type="match status" value="1"/>
</dbReference>
<dbReference type="GO" id="GO:0015036">
    <property type="term" value="F:disulfide oxidoreductase activity"/>
    <property type="evidence" value="ECO:0007669"/>
    <property type="project" value="TreeGrafter"/>
</dbReference>
<dbReference type="PANTHER" id="PTHR33930:SF7">
    <property type="entry name" value="ALKYL HYDROPEROXIDE REDUCTASE AHPD"/>
    <property type="match status" value="1"/>
</dbReference>
<dbReference type="Gene3D" id="1.20.1290.10">
    <property type="entry name" value="AhpD-like"/>
    <property type="match status" value="1"/>
</dbReference>
<comment type="similarity">
    <text evidence="6">Belongs to the AhpD family.</text>
</comment>
<reference evidence="8 9" key="1">
    <citation type="submission" date="2019-07" db="EMBL/GenBank/DDBJ databases">
        <title>Draft genome of C. aurimucosum strain 2274.</title>
        <authorList>
            <person name="Pacheco L.G.C."/>
            <person name="Aguiar E.R.G.R."/>
            <person name="Santos C.S."/>
            <person name="Rocha D.J.P.G."/>
            <person name="Sant'Anna L.O."/>
            <person name="Mattos-Guaraldi A.L."/>
            <person name="Santos L.S."/>
        </authorList>
    </citation>
    <scope>NUCLEOTIDE SEQUENCE [LARGE SCALE GENOMIC DNA]</scope>
    <source>
        <strain evidence="8 9">2274</strain>
    </source>
</reference>
<dbReference type="InterPro" id="IPR029032">
    <property type="entry name" value="AhpD-like"/>
</dbReference>